<keyword evidence="1" id="KW-0472">Membrane</keyword>
<dbReference type="AlphaFoldDB" id="A0A816RR70"/>
<protein>
    <submittedName>
        <fullName evidence="2">(rape) hypothetical protein</fullName>
    </submittedName>
</protein>
<dbReference type="Proteomes" id="UP001295469">
    <property type="component" value="Chromosome C01"/>
</dbReference>
<organism evidence="2">
    <name type="scientific">Brassica napus</name>
    <name type="common">Rape</name>
    <dbReference type="NCBI Taxonomy" id="3708"/>
    <lineage>
        <taxon>Eukaryota</taxon>
        <taxon>Viridiplantae</taxon>
        <taxon>Streptophyta</taxon>
        <taxon>Embryophyta</taxon>
        <taxon>Tracheophyta</taxon>
        <taxon>Spermatophyta</taxon>
        <taxon>Magnoliopsida</taxon>
        <taxon>eudicotyledons</taxon>
        <taxon>Gunneridae</taxon>
        <taxon>Pentapetalae</taxon>
        <taxon>rosids</taxon>
        <taxon>malvids</taxon>
        <taxon>Brassicales</taxon>
        <taxon>Brassicaceae</taxon>
        <taxon>Brassiceae</taxon>
        <taxon>Brassica</taxon>
    </lineage>
</organism>
<reference evidence="2" key="1">
    <citation type="submission" date="2021-01" db="EMBL/GenBank/DDBJ databases">
        <authorList>
            <consortium name="Genoscope - CEA"/>
            <person name="William W."/>
        </authorList>
    </citation>
    <scope>NUCLEOTIDE SEQUENCE</scope>
</reference>
<proteinExistence type="predicted"/>
<name>A0A816RR70_BRANA</name>
<keyword evidence="1" id="KW-1133">Transmembrane helix</keyword>
<accession>A0A816RR70</accession>
<gene>
    <name evidence="2" type="ORF">DARMORV10_C01P31960.1</name>
</gene>
<feature type="transmembrane region" description="Helical" evidence="1">
    <location>
        <begin position="40"/>
        <end position="57"/>
    </location>
</feature>
<keyword evidence="1" id="KW-0812">Transmembrane</keyword>
<evidence type="ECO:0000313" key="2">
    <source>
        <dbReference type="EMBL" id="CAF2074331.1"/>
    </source>
</evidence>
<dbReference type="EMBL" id="HG994365">
    <property type="protein sequence ID" value="CAF2074331.1"/>
    <property type="molecule type" value="Genomic_DNA"/>
</dbReference>
<evidence type="ECO:0000256" key="1">
    <source>
        <dbReference type="SAM" id="Phobius"/>
    </source>
</evidence>
<sequence>MVIGGERLRCNWTKLVNPCHVSEIFTFIFIFFASSRRRRAATISLYNIIILCIVIYII</sequence>